<protein>
    <submittedName>
        <fullName evidence="7">Uncharacterized protein</fullName>
    </submittedName>
</protein>
<comment type="caution">
    <text evidence="7">The sequence shown here is derived from an EMBL/GenBank/DDBJ whole genome shotgun (WGS) entry which is preliminary data.</text>
</comment>
<keyword evidence="6" id="KW-0472">Membrane</keyword>
<name>A0A1F4UMM2_UNCKA</name>
<evidence type="ECO:0000256" key="5">
    <source>
        <dbReference type="SAM" id="MobiDB-lite"/>
    </source>
</evidence>
<dbReference type="AlphaFoldDB" id="A0A1F4UMM2"/>
<dbReference type="InterPro" id="IPR008969">
    <property type="entry name" value="CarboxyPept-like_regulatory"/>
</dbReference>
<dbReference type="EMBL" id="MEUV01000036">
    <property type="protein sequence ID" value="OGC45453.1"/>
    <property type="molecule type" value="Genomic_DNA"/>
</dbReference>
<evidence type="ECO:0000256" key="1">
    <source>
        <dbReference type="ARBA" id="ARBA00004613"/>
    </source>
</evidence>
<feature type="region of interest" description="Disordered" evidence="5">
    <location>
        <begin position="122"/>
        <end position="174"/>
    </location>
</feature>
<evidence type="ECO:0000313" key="8">
    <source>
        <dbReference type="Proteomes" id="UP000178615"/>
    </source>
</evidence>
<dbReference type="InterPro" id="IPR053180">
    <property type="entry name" value="Ca-binding_acidic-repeat"/>
</dbReference>
<evidence type="ECO:0000256" key="2">
    <source>
        <dbReference type="ARBA" id="ARBA00022525"/>
    </source>
</evidence>
<evidence type="ECO:0000256" key="3">
    <source>
        <dbReference type="ARBA" id="ARBA00022729"/>
    </source>
</evidence>
<dbReference type="PANTHER" id="PTHR37467">
    <property type="entry name" value="EXPORTED CALCIUM-BINDING GLYCOPROTEIN-RELATED"/>
    <property type="match status" value="1"/>
</dbReference>
<comment type="subcellular location">
    <subcellularLocation>
        <location evidence="1">Secreted</location>
    </subcellularLocation>
</comment>
<dbReference type="Gene3D" id="2.60.40.1120">
    <property type="entry name" value="Carboxypeptidase-like, regulatory domain"/>
    <property type="match status" value="1"/>
</dbReference>
<evidence type="ECO:0000256" key="4">
    <source>
        <dbReference type="ARBA" id="ARBA00022837"/>
    </source>
</evidence>
<dbReference type="SUPFAM" id="SSF49464">
    <property type="entry name" value="Carboxypeptidase regulatory domain-like"/>
    <property type="match status" value="1"/>
</dbReference>
<reference evidence="7 8" key="1">
    <citation type="journal article" date="2016" name="Nat. Commun.">
        <title>Thousands of microbial genomes shed light on interconnected biogeochemical processes in an aquifer system.</title>
        <authorList>
            <person name="Anantharaman K."/>
            <person name="Brown C.T."/>
            <person name="Hug L.A."/>
            <person name="Sharon I."/>
            <person name="Castelle C.J."/>
            <person name="Probst A.J."/>
            <person name="Thomas B.C."/>
            <person name="Singh A."/>
            <person name="Wilkins M.J."/>
            <person name="Karaoz U."/>
            <person name="Brodie E.L."/>
            <person name="Williams K.H."/>
            <person name="Hubbard S.S."/>
            <person name="Banfield J.F."/>
        </authorList>
    </citation>
    <scope>NUCLEOTIDE SEQUENCE [LARGE SCALE GENOMIC DNA]</scope>
</reference>
<keyword evidence="3" id="KW-0732">Signal</keyword>
<dbReference type="Pfam" id="PF18884">
    <property type="entry name" value="TSP3_bac"/>
    <property type="match status" value="4"/>
</dbReference>
<gene>
    <name evidence="7" type="ORF">A2V49_03385</name>
</gene>
<dbReference type="PANTHER" id="PTHR37467:SF1">
    <property type="entry name" value="EXPORTED CALCIUM-BINDING GLYCOPROTEIN"/>
    <property type="match status" value="1"/>
</dbReference>
<dbReference type="Proteomes" id="UP000178615">
    <property type="component" value="Unassembled WGS sequence"/>
</dbReference>
<evidence type="ECO:0000313" key="7">
    <source>
        <dbReference type="EMBL" id="OGC45453.1"/>
    </source>
</evidence>
<keyword evidence="4" id="KW-0106">Calcium</keyword>
<feature type="transmembrane region" description="Helical" evidence="6">
    <location>
        <begin position="21"/>
        <end position="40"/>
    </location>
</feature>
<proteinExistence type="predicted"/>
<keyword evidence="6" id="KW-0812">Transmembrane</keyword>
<organism evidence="7 8">
    <name type="scientific">candidate division WWE3 bacterium RBG_19FT_COMBO_34_6</name>
    <dbReference type="NCBI Taxonomy" id="1802612"/>
    <lineage>
        <taxon>Bacteria</taxon>
        <taxon>Katanobacteria</taxon>
    </lineage>
</organism>
<sequence>MRKYSPILFYLGRIYLMPTKKIYIAFIFILVFSSGFYLSYAQSLQNTNVNAYVHPDMDSDGMPNWWEIQYGFNPIDPSDADQDADGDLLTNLPEYQHGTNPHLMDTDGGGLSDHDEIHDRKNPLDPNDDSLPITWPRTITPPFDRRGDSDGDGISNVDEEEYGTDKNKVDTDDDGLNDYDEIYKYHTVATDSDSDKDGIFDGDEVNTFNTNPNLKDSDYDGLIDYEELFVHKTNPNKWDTDDGGMSDRDELYNESNPLVKDDDFQFTWILYYGNKPNNLFKILDTNKIIIYEGMSLTLEAIRTSQIKTITVKFNEKEYTSSDELVNVKLISPEKTGVLTLELLLELNSGKIVRLTRFIELKQKGQVIKKLDTKFENLYSQFDYFDNTPIADAEITIYEFNEISKSLELYNTDQFPMSNPMYSGQDGEYVIPLRPGNYLIKVNKPGIGEKEVLFNTDIYTLYSENIYINYNYDLIIWGSLFTLIFIFVWETINMIRYIRYLINKFIDLIARKRHLY</sequence>
<keyword evidence="2" id="KW-0964">Secreted</keyword>
<accession>A0A1F4UMM2</accession>
<dbReference type="InterPro" id="IPR059100">
    <property type="entry name" value="TSP3_bac"/>
</dbReference>
<evidence type="ECO:0000256" key="6">
    <source>
        <dbReference type="SAM" id="Phobius"/>
    </source>
</evidence>
<feature type="transmembrane region" description="Helical" evidence="6">
    <location>
        <begin position="473"/>
        <end position="494"/>
    </location>
</feature>
<keyword evidence="6" id="KW-1133">Transmembrane helix</keyword>